<keyword evidence="5" id="KW-0328">Glycosyltransferase</keyword>
<dbReference type="GO" id="GO:0000139">
    <property type="term" value="C:Golgi membrane"/>
    <property type="evidence" value="ECO:0007669"/>
    <property type="project" value="UniProtKB-SubCell"/>
</dbReference>
<comment type="caution">
    <text evidence="17">The sequence shown here is derived from an EMBL/GenBank/DDBJ whole genome shotgun (WGS) entry which is preliminary data.</text>
</comment>
<evidence type="ECO:0000256" key="11">
    <source>
        <dbReference type="ARBA" id="ARBA00023136"/>
    </source>
</evidence>
<dbReference type="STRING" id="33528.ENSGAFP00000027107"/>
<comment type="subcellular location">
    <subcellularLocation>
        <location evidence="1">Golgi apparatus membrane</location>
        <topology evidence="1">Single-pass type II membrane protein</topology>
    </subcellularLocation>
</comment>
<dbReference type="EC" id="2.4.1.155" evidence="4"/>
<dbReference type="AlphaFoldDB" id="A0A315W8F6"/>
<evidence type="ECO:0000313" key="18">
    <source>
        <dbReference type="Proteomes" id="UP000250572"/>
    </source>
</evidence>
<evidence type="ECO:0000313" key="17">
    <source>
        <dbReference type="EMBL" id="PWA31246.1"/>
    </source>
</evidence>
<evidence type="ECO:0000256" key="8">
    <source>
        <dbReference type="ARBA" id="ARBA00022968"/>
    </source>
</evidence>
<dbReference type="UniPathway" id="UPA00378"/>
<keyword evidence="11 15" id="KW-0472">Membrane</keyword>
<dbReference type="EMBL" id="NHOQ01000293">
    <property type="protein sequence ID" value="PWA31246.1"/>
    <property type="molecule type" value="Genomic_DNA"/>
</dbReference>
<evidence type="ECO:0000256" key="12">
    <source>
        <dbReference type="ARBA" id="ARBA00023180"/>
    </source>
</evidence>
<proteinExistence type="inferred from homology"/>
<keyword evidence="9 15" id="KW-1133">Transmembrane helix</keyword>
<dbReference type="InterPro" id="IPR052105">
    <property type="entry name" value="MGAT5_Glycosyltransferase"/>
</dbReference>
<keyword evidence="7 15" id="KW-0812">Transmembrane</keyword>
<sequence>EDEKLRQSEVETAVVYSSHSINNHFTEFHITVSKQSPLDKNSSGTPAQQDDAQLQKDPLVLQLSYKSSSSVEHQSSPDWQTPEFSFSLVQMAGGEELIFKVALQPLDLLQGLIEAVWVGEAGGVHQAQLLFKSDALQLSQRGWCGQQEQIHGSTLKHGFLWISQYLTRSDSSKAGKTAALEFRTVPVQAKCPFEGLDVSRRNFEFLYLGCKRVHHHNNVVCMNMEPKLINLIYKLLLIMRKLKQILKRPVCGLLAICLLWCLSLPYFILTKVDQRSIGVIADNRLRENRKVWLETSKAQDVMKIFVQFVDDLLNVVKTDNNVSPSPCFKGYKEDIKALQEKMEAEKVKGQMKDEMIKELRADKVQLWQEVTRLEELLKQQLKKEEKKEKVESEDEIPEDKNCPLPPLDGFPECKGKIKWMKDMWMTDPCYSSYGVNGSLCSFLIYLSETESWCPVLPSRVVPSVIKETKQPVLEDAVIRGHFEELHQFLHNKTEFRWIQQRIKSMEEIWLEAGRSLSAKNNLEDRKTKQILVHPGVLTKEAGLKIAENAFSGGPLGELVQWSDLISSLHVLGHHLHLSASLPSLNKFFGIQTGGCPSRLSLVEPNLIYTDIIGLRQIQKVLKTSWIKYKCIIRVLDSFGTEPDFNHADWAKKYNLRSPFGGLNLTPMQFYTMFPHTPDNTFLGFVVQHQLSLEENEKLKSTQRKNQALIYGKSATFWKDKTSYLDVIHKYMDIHGTVDNDALIPNYVTNHGIIKGTDVQTLLRQSKVFVGLSFPYEGPAPLEALANGCAFLNPRLKPPHSSLNTEFFKGKPTIREVTSQHPYAEEIGEPYVWMVDMDNQTDVERAITAILNRTIKPYLPYEFTCEGMLQRDLCSPAMSWPPLSALQVVKAETGVSCKQACRRTGLICEPAFFPYLNNATSLASHNIACQTSEFSDGHLVFPAYDSTRKHCLFQSDSLLYSCVRAKQSLNRICPCRDYIKDQVALCSRLPEERRNKAKAVAQFKDADFNYIQGAEE</sequence>
<gene>
    <name evidence="17" type="ORF">CCH79_00002978</name>
</gene>
<dbReference type="GO" id="GO:0006487">
    <property type="term" value="P:protein N-linked glycosylation"/>
    <property type="evidence" value="ECO:0007669"/>
    <property type="project" value="TreeGrafter"/>
</dbReference>
<dbReference type="PANTHER" id="PTHR15075">
    <property type="entry name" value="ALPHA-MANNOSIDE BETA-1,6-N-ACETYLGLUCOSAMINYLTRANSFERASE"/>
    <property type="match status" value="1"/>
</dbReference>
<evidence type="ECO:0000256" key="3">
    <source>
        <dbReference type="ARBA" id="ARBA00007477"/>
    </source>
</evidence>
<dbReference type="Pfam" id="PF15024">
    <property type="entry name" value="Glyco_transf_18"/>
    <property type="match status" value="1"/>
</dbReference>
<comment type="catalytic activity">
    <reaction evidence="13">
        <text>N(4)-{beta-D-GlcNAc-(1-&gt;2)-[beta-D-GlcNAc-(1-&gt;4)]-alpha-D-Man-(1-&gt;3)-[beta-D-GlcNAc-(1-&gt;2)-alpha-D-Man-(1-&gt;6)]-beta-D-Man-(1-&gt;4)-beta-D-GlcNAc-(1-&gt;4)-beta-D-GlcNAc}-L-asparaginyl-[protein] + UDP-N-acetyl-alpha-D-glucosamine = N(4)-{beta-D-GlcNAc-(1-&gt;2)-[beta-D-GlcNAc-(1-&gt;4)]-alpha-D-Man-(1-&gt;3)-[beta-D-GlcNAc-(1-&gt;2)-[beta-D-GlcNAc-(1-&gt;6)]-alpha-D-Man-(1-&gt;6)]-beta-D-Man-(1-&gt;4)-beta-D-GlcNAc-(1-&gt;4)-beta-D-GlcNAc}-L-asparaginyl-[protein] + UDP + H(+)</text>
        <dbReference type="Rhea" id="RHEA:16921"/>
        <dbReference type="Rhea" id="RHEA-COMP:14374"/>
        <dbReference type="Rhea" id="RHEA-COMP:14377"/>
        <dbReference type="ChEBI" id="CHEBI:15378"/>
        <dbReference type="ChEBI" id="CHEBI:57705"/>
        <dbReference type="ChEBI" id="CHEBI:58223"/>
        <dbReference type="ChEBI" id="CHEBI:139507"/>
        <dbReference type="ChEBI" id="CHEBI:139510"/>
        <dbReference type="EC" id="2.4.1.155"/>
    </reaction>
</comment>
<feature type="non-terminal residue" evidence="17">
    <location>
        <position position="1015"/>
    </location>
</feature>
<feature type="transmembrane region" description="Helical" evidence="15">
    <location>
        <begin position="250"/>
        <end position="269"/>
    </location>
</feature>
<keyword evidence="14" id="KW-0175">Coiled coil</keyword>
<comment type="similarity">
    <text evidence="3">Belongs to the glycosyltransferase 18 family.</text>
</comment>
<evidence type="ECO:0000256" key="2">
    <source>
        <dbReference type="ARBA" id="ARBA00004922"/>
    </source>
</evidence>
<dbReference type="Proteomes" id="UP000250572">
    <property type="component" value="Unassembled WGS sequence"/>
</dbReference>
<evidence type="ECO:0000256" key="9">
    <source>
        <dbReference type="ARBA" id="ARBA00022989"/>
    </source>
</evidence>
<organism evidence="17 18">
    <name type="scientific">Gambusia affinis</name>
    <name type="common">Western mosquitofish</name>
    <name type="synonym">Heterandria affinis</name>
    <dbReference type="NCBI Taxonomy" id="33528"/>
    <lineage>
        <taxon>Eukaryota</taxon>
        <taxon>Metazoa</taxon>
        <taxon>Chordata</taxon>
        <taxon>Craniata</taxon>
        <taxon>Vertebrata</taxon>
        <taxon>Euteleostomi</taxon>
        <taxon>Actinopterygii</taxon>
        <taxon>Neopterygii</taxon>
        <taxon>Teleostei</taxon>
        <taxon>Neoteleostei</taxon>
        <taxon>Acanthomorphata</taxon>
        <taxon>Ovalentaria</taxon>
        <taxon>Atherinomorphae</taxon>
        <taxon>Cyprinodontiformes</taxon>
        <taxon>Poeciliidae</taxon>
        <taxon>Poeciliinae</taxon>
        <taxon>Gambusia</taxon>
    </lineage>
</organism>
<evidence type="ECO:0000256" key="10">
    <source>
        <dbReference type="ARBA" id="ARBA00023034"/>
    </source>
</evidence>
<dbReference type="GO" id="GO:0030144">
    <property type="term" value="F:alpha-1,6-mannosylglycoprotein 6-beta-N-acetylglucosaminyltransferase activity"/>
    <property type="evidence" value="ECO:0007669"/>
    <property type="project" value="UniProtKB-EC"/>
</dbReference>
<feature type="domain" description="Glycosyltransferase family 18 catalytic" evidence="16">
    <location>
        <begin position="429"/>
        <end position="974"/>
    </location>
</feature>
<keyword evidence="18" id="KW-1185">Reference proteome</keyword>
<evidence type="ECO:0000256" key="4">
    <source>
        <dbReference type="ARBA" id="ARBA00012671"/>
    </source>
</evidence>
<dbReference type="PANTHER" id="PTHR15075:SF5">
    <property type="entry name" value="ALPHA-1,6-MANNOSYLGLYCOPROTEIN 6-BETA-N-ACETYLGLUCOSAMINYLTRANSFERASE A"/>
    <property type="match status" value="1"/>
</dbReference>
<evidence type="ECO:0000256" key="5">
    <source>
        <dbReference type="ARBA" id="ARBA00022676"/>
    </source>
</evidence>
<reference evidence="17 18" key="1">
    <citation type="journal article" date="2018" name="G3 (Bethesda)">
        <title>A High-Quality Reference Genome for the Invasive Mosquitofish Gambusia affinis Using a Chicago Library.</title>
        <authorList>
            <person name="Hoffberg S.L."/>
            <person name="Troendle N.J."/>
            <person name="Glenn T.C."/>
            <person name="Mahmud O."/>
            <person name="Louha S."/>
            <person name="Chalopin D."/>
            <person name="Bennetzen J.L."/>
            <person name="Mauricio R."/>
        </authorList>
    </citation>
    <scope>NUCLEOTIDE SEQUENCE [LARGE SCALE GENOMIC DNA]</scope>
    <source>
        <strain evidence="17">NE01/NJP1002.9</strain>
        <tissue evidence="17">Muscle</tissue>
    </source>
</reference>
<evidence type="ECO:0000256" key="1">
    <source>
        <dbReference type="ARBA" id="ARBA00004323"/>
    </source>
</evidence>
<comment type="pathway">
    <text evidence="2">Protein modification; protein glycosylation.</text>
</comment>
<evidence type="ECO:0000256" key="7">
    <source>
        <dbReference type="ARBA" id="ARBA00022692"/>
    </source>
</evidence>
<evidence type="ECO:0000256" key="13">
    <source>
        <dbReference type="ARBA" id="ARBA00048243"/>
    </source>
</evidence>
<keyword evidence="12" id="KW-0325">Glycoprotein</keyword>
<keyword evidence="8" id="KW-0735">Signal-anchor</keyword>
<evidence type="ECO:0000259" key="16">
    <source>
        <dbReference type="Pfam" id="PF15024"/>
    </source>
</evidence>
<feature type="non-terminal residue" evidence="17">
    <location>
        <position position="1"/>
    </location>
</feature>
<accession>A0A315W8F6</accession>
<evidence type="ECO:0000256" key="15">
    <source>
        <dbReference type="SAM" id="Phobius"/>
    </source>
</evidence>
<evidence type="ECO:0000256" key="14">
    <source>
        <dbReference type="SAM" id="Coils"/>
    </source>
</evidence>
<keyword evidence="10" id="KW-0333">Golgi apparatus</keyword>
<protein>
    <recommendedName>
        <fullName evidence="4">alpha-1,6-mannosyl-glycoprotein 6-beta-N-acetylglucosaminyltransferase</fullName>
        <ecNumber evidence="4">2.4.1.155</ecNumber>
    </recommendedName>
</protein>
<keyword evidence="6" id="KW-0808">Transferase</keyword>
<dbReference type="InterPro" id="IPR026116">
    <property type="entry name" value="GT18_cat"/>
</dbReference>
<evidence type="ECO:0000256" key="6">
    <source>
        <dbReference type="ARBA" id="ARBA00022679"/>
    </source>
</evidence>
<feature type="coiled-coil region" evidence="14">
    <location>
        <begin position="328"/>
        <end position="393"/>
    </location>
</feature>
<name>A0A315W8F6_GAMAF</name>